<dbReference type="Proteomes" id="UP000016627">
    <property type="component" value="Unassembled WGS sequence"/>
</dbReference>
<dbReference type="RefSeq" id="WP_021091888.1">
    <property type="nucleotide sequence ID" value="NZ_ANNI01000010.1"/>
</dbReference>
<dbReference type="AlphaFoldDB" id="U2GG81"/>
<proteinExistence type="predicted"/>
<organism evidence="1 2">
    <name type="scientific">Campylobacter concisus ATCC 51562</name>
    <dbReference type="NCBI Taxonomy" id="1242969"/>
    <lineage>
        <taxon>Bacteria</taxon>
        <taxon>Pseudomonadati</taxon>
        <taxon>Campylobacterota</taxon>
        <taxon>Epsilonproteobacteria</taxon>
        <taxon>Campylobacterales</taxon>
        <taxon>Campylobacteraceae</taxon>
        <taxon>Campylobacter</taxon>
    </lineage>
</organism>
<accession>U2GG81</accession>
<dbReference type="EMBL" id="ANNI01000010">
    <property type="protein sequence ID" value="ERJ24983.1"/>
    <property type="molecule type" value="Genomic_DNA"/>
</dbReference>
<evidence type="ECO:0000313" key="1">
    <source>
        <dbReference type="EMBL" id="ERJ24983.1"/>
    </source>
</evidence>
<comment type="caution">
    <text evidence="1">The sequence shown here is derived from an EMBL/GenBank/DDBJ whole genome shotgun (WGS) entry which is preliminary data.</text>
</comment>
<gene>
    <name evidence="1" type="ORF">ATCC51562_1496</name>
</gene>
<dbReference type="PATRIC" id="fig|1242969.3.peg.1806"/>
<reference evidence="1 2" key="1">
    <citation type="journal article" date="2013" name="BMC Genomics">
        <title>Comparative genomics of Campylobacter concisus isolates reveals genetic diversity and provides insights into disease association.</title>
        <authorList>
            <person name="Deshpande N.P."/>
            <person name="Kaakoush N.O."/>
            <person name="Wilkins M.R."/>
            <person name="Mitchell H.M."/>
        </authorList>
    </citation>
    <scope>NUCLEOTIDE SEQUENCE [LARGE SCALE GENOMIC DNA]</scope>
    <source>
        <strain evidence="1 2">ATCC 51562</strain>
    </source>
</reference>
<sequence length="40" mass="4688">MKKKYFYSQIFGNMGVNLSEQVALNKVGKFFKNSYQNHAK</sequence>
<name>U2GG81_9BACT</name>
<protein>
    <submittedName>
        <fullName evidence="1">Uncharacterized protein</fullName>
    </submittedName>
</protein>
<evidence type="ECO:0000313" key="2">
    <source>
        <dbReference type="Proteomes" id="UP000016627"/>
    </source>
</evidence>